<feature type="chain" id="PRO_5045992044" description="HEAT repeat domain-containing protein" evidence="1">
    <location>
        <begin position="24"/>
        <end position="374"/>
    </location>
</feature>
<organism evidence="2 3">
    <name type="scientific">Algoriphagus aestuariicola</name>
    <dbReference type="NCBI Taxonomy" id="1852016"/>
    <lineage>
        <taxon>Bacteria</taxon>
        <taxon>Pseudomonadati</taxon>
        <taxon>Bacteroidota</taxon>
        <taxon>Cytophagia</taxon>
        <taxon>Cytophagales</taxon>
        <taxon>Cyclobacteriaceae</taxon>
        <taxon>Algoriphagus</taxon>
    </lineage>
</organism>
<keyword evidence="3" id="KW-1185">Reference proteome</keyword>
<name>A0ABS3BYM3_9BACT</name>
<evidence type="ECO:0000313" key="2">
    <source>
        <dbReference type="EMBL" id="MBN7803445.1"/>
    </source>
</evidence>
<dbReference type="RefSeq" id="WP_206571446.1">
    <property type="nucleotide sequence ID" value="NZ_JAFKCW010000006.1"/>
</dbReference>
<gene>
    <name evidence="2" type="ORF">J0A67_21405</name>
</gene>
<evidence type="ECO:0000313" key="3">
    <source>
        <dbReference type="Proteomes" id="UP000664698"/>
    </source>
</evidence>
<accession>A0ABS3BYM3</accession>
<feature type="signal peptide" evidence="1">
    <location>
        <begin position="1"/>
        <end position="23"/>
    </location>
</feature>
<protein>
    <recommendedName>
        <fullName evidence="4">HEAT repeat domain-containing protein</fullName>
    </recommendedName>
</protein>
<comment type="caution">
    <text evidence="2">The sequence shown here is derived from an EMBL/GenBank/DDBJ whole genome shotgun (WGS) entry which is preliminary data.</text>
</comment>
<sequence>MKNYYATNRLILLLLFLSSPLFCGEVLAQSTNVTARSNSGTSRWTVNNNTQKSSLETNGKITISDDEKSISSISPGGYLKIEKTTFGNSRSLFITNKGGTLDYEYKEGGRSKPYEPDGRVWLSEILPDLLNSTTIAAESRIDRHYAKGGVKSVLGLVSQLNSDHVKSAYLGILMQKNLSQADVTAVIDAVPNNLDSDHFKLEVYKKVPPAYFKDINRLTRVVSDIDSDHFKAELLKPIFKANVVAGQGEKALQLINLVDSDHFKLEIAKTISFQNISTPDLRFLVDSVVPKIDSDHFKNELLRTIINSNSLTEERALIVLSGVNSMDSDHFKAETLKSLCSKQPSERVKQQIRETAKTSIESSHFLGEVMRCAA</sequence>
<evidence type="ECO:0008006" key="4">
    <source>
        <dbReference type="Google" id="ProtNLM"/>
    </source>
</evidence>
<dbReference type="EMBL" id="JAFKCW010000006">
    <property type="protein sequence ID" value="MBN7803445.1"/>
    <property type="molecule type" value="Genomic_DNA"/>
</dbReference>
<dbReference type="Proteomes" id="UP000664698">
    <property type="component" value="Unassembled WGS sequence"/>
</dbReference>
<proteinExistence type="predicted"/>
<keyword evidence="1" id="KW-0732">Signal</keyword>
<reference evidence="2 3" key="1">
    <citation type="submission" date="2021-03" db="EMBL/GenBank/DDBJ databases">
        <title>novel species isolated from a fishpond in China.</title>
        <authorList>
            <person name="Lu H."/>
            <person name="Cai Z."/>
        </authorList>
    </citation>
    <scope>NUCLEOTIDE SEQUENCE [LARGE SCALE GENOMIC DNA]</scope>
    <source>
        <strain evidence="2 3">JCM 31546</strain>
    </source>
</reference>
<evidence type="ECO:0000256" key="1">
    <source>
        <dbReference type="SAM" id="SignalP"/>
    </source>
</evidence>